<reference evidence="1" key="2">
    <citation type="journal article" date="2015" name="Fish Shellfish Immunol.">
        <title>Early steps in the European eel (Anguilla anguilla)-Vibrio vulnificus interaction in the gills: Role of the RtxA13 toxin.</title>
        <authorList>
            <person name="Callol A."/>
            <person name="Pajuelo D."/>
            <person name="Ebbesson L."/>
            <person name="Teles M."/>
            <person name="MacKenzie S."/>
            <person name="Amaro C."/>
        </authorList>
    </citation>
    <scope>NUCLEOTIDE SEQUENCE</scope>
</reference>
<reference evidence="1" key="1">
    <citation type="submission" date="2014-11" db="EMBL/GenBank/DDBJ databases">
        <authorList>
            <person name="Amaro Gonzalez C."/>
        </authorList>
    </citation>
    <scope>NUCLEOTIDE SEQUENCE</scope>
</reference>
<evidence type="ECO:0000313" key="1">
    <source>
        <dbReference type="EMBL" id="JAH34965.1"/>
    </source>
</evidence>
<proteinExistence type="predicted"/>
<sequence>MSICGYGPMHNPPLEVTCPFINGGLVQGPPAAFRGRVWIKNSVHLDTSIPAKERKCDTLTQV</sequence>
<dbReference type="EMBL" id="GBXM01073612">
    <property type="protein sequence ID" value="JAH34965.1"/>
    <property type="molecule type" value="Transcribed_RNA"/>
</dbReference>
<protein>
    <submittedName>
        <fullName evidence="1">Uncharacterized protein</fullName>
    </submittedName>
</protein>
<organism evidence="1">
    <name type="scientific">Anguilla anguilla</name>
    <name type="common">European freshwater eel</name>
    <name type="synonym">Muraena anguilla</name>
    <dbReference type="NCBI Taxonomy" id="7936"/>
    <lineage>
        <taxon>Eukaryota</taxon>
        <taxon>Metazoa</taxon>
        <taxon>Chordata</taxon>
        <taxon>Craniata</taxon>
        <taxon>Vertebrata</taxon>
        <taxon>Euteleostomi</taxon>
        <taxon>Actinopterygii</taxon>
        <taxon>Neopterygii</taxon>
        <taxon>Teleostei</taxon>
        <taxon>Anguilliformes</taxon>
        <taxon>Anguillidae</taxon>
        <taxon>Anguilla</taxon>
    </lineage>
</organism>
<name>A0A0E9S2S6_ANGAN</name>
<dbReference type="AlphaFoldDB" id="A0A0E9S2S6"/>
<accession>A0A0E9S2S6</accession>